<evidence type="ECO:0000313" key="2">
    <source>
        <dbReference type="Proteomes" id="UP000507470"/>
    </source>
</evidence>
<sequence length="183" mass="20450">MEFLPLIDEVLDAMQNIIQFDKMHFPCGLCEHNTDIKSETQITVLACYLLAEKLNSKNSVHGILIMVIADGILTQRHEMDYSVFEKSHCGDMQHVSNQIIYGDDASEEEFEEAEPIIPEPDSPSTYLDADVTKADVIIGVVYIDDVANADVFIDVDVHVAIDEKVPVNTIDEESCDGLSIYKI</sequence>
<reference evidence="1 2" key="1">
    <citation type="submission" date="2020-06" db="EMBL/GenBank/DDBJ databases">
        <authorList>
            <person name="Li R."/>
            <person name="Bekaert M."/>
        </authorList>
    </citation>
    <scope>NUCLEOTIDE SEQUENCE [LARGE SCALE GENOMIC DNA]</scope>
    <source>
        <strain evidence="2">wild</strain>
    </source>
</reference>
<keyword evidence="2" id="KW-1185">Reference proteome</keyword>
<accession>A0A6J8D4M0</accession>
<protein>
    <submittedName>
        <fullName evidence="1">Uncharacterized protein</fullName>
    </submittedName>
</protein>
<proteinExistence type="predicted"/>
<dbReference type="EMBL" id="CACVKT020006808">
    <property type="protein sequence ID" value="CAC5403673.1"/>
    <property type="molecule type" value="Genomic_DNA"/>
</dbReference>
<organism evidence="1 2">
    <name type="scientific">Mytilus coruscus</name>
    <name type="common">Sea mussel</name>
    <dbReference type="NCBI Taxonomy" id="42192"/>
    <lineage>
        <taxon>Eukaryota</taxon>
        <taxon>Metazoa</taxon>
        <taxon>Spiralia</taxon>
        <taxon>Lophotrochozoa</taxon>
        <taxon>Mollusca</taxon>
        <taxon>Bivalvia</taxon>
        <taxon>Autobranchia</taxon>
        <taxon>Pteriomorphia</taxon>
        <taxon>Mytilida</taxon>
        <taxon>Mytiloidea</taxon>
        <taxon>Mytilidae</taxon>
        <taxon>Mytilinae</taxon>
        <taxon>Mytilus</taxon>
    </lineage>
</organism>
<dbReference type="Proteomes" id="UP000507470">
    <property type="component" value="Unassembled WGS sequence"/>
</dbReference>
<dbReference type="AlphaFoldDB" id="A0A6J8D4M0"/>
<name>A0A6J8D4M0_MYTCO</name>
<gene>
    <name evidence="1" type="ORF">MCOR_37548</name>
</gene>
<evidence type="ECO:0000313" key="1">
    <source>
        <dbReference type="EMBL" id="CAC5403673.1"/>
    </source>
</evidence>